<protein>
    <submittedName>
        <fullName evidence="1">Uncharacterized protein</fullName>
    </submittedName>
</protein>
<dbReference type="EMBL" id="JAAGNN010000018">
    <property type="protein sequence ID" value="KAF4077698.1"/>
    <property type="molecule type" value="Genomic_DNA"/>
</dbReference>
<proteinExistence type="predicted"/>
<name>A0A7J6A8B5_AMEME</name>
<dbReference type="AlphaFoldDB" id="A0A7J6A8B5"/>
<keyword evidence="2" id="KW-1185">Reference proteome</keyword>
<comment type="caution">
    <text evidence="1">The sequence shown here is derived from an EMBL/GenBank/DDBJ whole genome shotgun (WGS) entry which is preliminary data.</text>
</comment>
<dbReference type="Proteomes" id="UP000593565">
    <property type="component" value="Unassembled WGS sequence"/>
</dbReference>
<evidence type="ECO:0000313" key="1">
    <source>
        <dbReference type="EMBL" id="KAF4077698.1"/>
    </source>
</evidence>
<reference evidence="1 2" key="1">
    <citation type="submission" date="2020-02" db="EMBL/GenBank/DDBJ databases">
        <title>A chromosome-scale genome assembly of the black bullhead catfish (Ameiurus melas).</title>
        <authorList>
            <person name="Wen M."/>
            <person name="Zham M."/>
            <person name="Cabau C."/>
            <person name="Klopp C."/>
            <person name="Donnadieu C."/>
            <person name="Roques C."/>
            <person name="Bouchez O."/>
            <person name="Lampietro C."/>
            <person name="Jouanno E."/>
            <person name="Herpin A."/>
            <person name="Louis A."/>
            <person name="Berthelot C."/>
            <person name="Parey E."/>
            <person name="Roest-Crollius H."/>
            <person name="Braasch I."/>
            <person name="Postlethwait J."/>
            <person name="Robinson-Rechavi M."/>
            <person name="Echchiki A."/>
            <person name="Begum T."/>
            <person name="Montfort J."/>
            <person name="Schartl M."/>
            <person name="Bobe J."/>
            <person name="Guiguen Y."/>
        </authorList>
    </citation>
    <scope>NUCLEOTIDE SEQUENCE [LARGE SCALE GENOMIC DNA]</scope>
    <source>
        <strain evidence="1">M_S1</strain>
        <tissue evidence="1">Blood</tissue>
    </source>
</reference>
<sequence>MKMLGCLVHAGSSVELTVTGRTPATISACSQPKTNQKAEHECSLDTPISHDPKHKPASMLTNDGLLTLDKISIVSGMNSVSDRVVKHEMKIV</sequence>
<gene>
    <name evidence="1" type="ORF">AMELA_G00210910</name>
</gene>
<evidence type="ECO:0000313" key="2">
    <source>
        <dbReference type="Proteomes" id="UP000593565"/>
    </source>
</evidence>
<organism evidence="1 2">
    <name type="scientific">Ameiurus melas</name>
    <name type="common">Black bullhead</name>
    <name type="synonym">Silurus melas</name>
    <dbReference type="NCBI Taxonomy" id="219545"/>
    <lineage>
        <taxon>Eukaryota</taxon>
        <taxon>Metazoa</taxon>
        <taxon>Chordata</taxon>
        <taxon>Craniata</taxon>
        <taxon>Vertebrata</taxon>
        <taxon>Euteleostomi</taxon>
        <taxon>Actinopterygii</taxon>
        <taxon>Neopterygii</taxon>
        <taxon>Teleostei</taxon>
        <taxon>Ostariophysi</taxon>
        <taxon>Siluriformes</taxon>
        <taxon>Ictaluridae</taxon>
        <taxon>Ameiurus</taxon>
    </lineage>
</organism>
<accession>A0A7J6A8B5</accession>